<name>A0A4Q9KKN0_PROTD</name>
<dbReference type="GO" id="GO:0016787">
    <property type="term" value="F:hydrolase activity"/>
    <property type="evidence" value="ECO:0007669"/>
    <property type="project" value="UniProtKB-KW"/>
</dbReference>
<keyword evidence="3 4" id="KW-0378">Hydrolase</keyword>
<evidence type="ECO:0000313" key="6">
    <source>
        <dbReference type="EMBL" id="TBT95046.1"/>
    </source>
</evidence>
<dbReference type="RefSeq" id="WP_131171883.1">
    <property type="nucleotide sequence ID" value="NZ_FXTL01000006.1"/>
</dbReference>
<dbReference type="PRINTS" id="PR00502">
    <property type="entry name" value="NUDIXFAMILY"/>
</dbReference>
<dbReference type="AlphaFoldDB" id="A0A4Q9KKN0"/>
<gene>
    <name evidence="6" type="ORF">ET996_07170</name>
</gene>
<protein>
    <submittedName>
        <fullName evidence="6">NUDIX domain-containing protein</fullName>
    </submittedName>
</protein>
<dbReference type="Pfam" id="PF00293">
    <property type="entry name" value="NUDIX"/>
    <property type="match status" value="1"/>
</dbReference>
<dbReference type="InterPro" id="IPR000086">
    <property type="entry name" value="NUDIX_hydrolase_dom"/>
</dbReference>
<evidence type="ECO:0000256" key="1">
    <source>
        <dbReference type="ARBA" id="ARBA00001946"/>
    </source>
</evidence>
<feature type="domain" description="Nudix hydrolase" evidence="5">
    <location>
        <begin position="86"/>
        <end position="224"/>
    </location>
</feature>
<dbReference type="Proteomes" id="UP000291933">
    <property type="component" value="Unassembled WGS sequence"/>
</dbReference>
<reference evidence="6 7" key="1">
    <citation type="submission" date="2019-01" db="EMBL/GenBank/DDBJ databases">
        <title>Lactibacter flavus gen. nov., sp. nov., a novel bacterium of the family Propionibacteriaceae isolated from raw milk and dairy products.</title>
        <authorList>
            <person name="Huptas C."/>
            <person name="Wenning M."/>
            <person name="Breitenwieser F."/>
            <person name="Doll E."/>
            <person name="Von Neubeck M."/>
            <person name="Busse H.-J."/>
            <person name="Scherer S."/>
        </authorList>
    </citation>
    <scope>NUCLEOTIDE SEQUENCE [LARGE SCALE GENOMIC DNA]</scope>
    <source>
        <strain evidence="6 7">DSM 22130</strain>
    </source>
</reference>
<dbReference type="PROSITE" id="PS51462">
    <property type="entry name" value="NUDIX"/>
    <property type="match status" value="1"/>
</dbReference>
<keyword evidence="7" id="KW-1185">Reference proteome</keyword>
<dbReference type="PROSITE" id="PS00893">
    <property type="entry name" value="NUDIX_BOX"/>
    <property type="match status" value="1"/>
</dbReference>
<dbReference type="OrthoDB" id="9804442at2"/>
<sequence>MEIVGVEVGGAAPLFAYTLGHGEDPHQVTWELGYKVVRPLSASGTKDDLAVTLQVTRHRRAVVPRGPQRTRTMVPDARVRVAPVFRQRLAAYALVISERGILATEFSDRTAVPGLWSLPGGGIDEGENPAQAVQREIHEETGQFVDVRQFIDLQTDHWIGMSPGGVLEDFHAVRLIYVAHCAAPTDPVVHDVGGTTASSAWIPADRWRDLPWATGARALLQRHAPLQLRQWRWDRQQQRLT</sequence>
<comment type="caution">
    <text evidence="6">The sequence shown here is derived from an EMBL/GenBank/DDBJ whole genome shotgun (WGS) entry which is preliminary data.</text>
</comment>
<comment type="similarity">
    <text evidence="2 4">Belongs to the Nudix hydrolase family.</text>
</comment>
<dbReference type="CDD" id="cd02883">
    <property type="entry name" value="NUDIX_Hydrolase"/>
    <property type="match status" value="1"/>
</dbReference>
<dbReference type="InterPro" id="IPR020084">
    <property type="entry name" value="NUDIX_hydrolase_CS"/>
</dbReference>
<dbReference type="PANTHER" id="PTHR43046:SF14">
    <property type="entry name" value="MUTT_NUDIX FAMILY PROTEIN"/>
    <property type="match status" value="1"/>
</dbReference>
<dbReference type="PANTHER" id="PTHR43046">
    <property type="entry name" value="GDP-MANNOSE MANNOSYL HYDROLASE"/>
    <property type="match status" value="1"/>
</dbReference>
<accession>A0A4Q9KKN0</accession>
<dbReference type="InterPro" id="IPR015797">
    <property type="entry name" value="NUDIX_hydrolase-like_dom_sf"/>
</dbReference>
<evidence type="ECO:0000259" key="5">
    <source>
        <dbReference type="PROSITE" id="PS51462"/>
    </source>
</evidence>
<organism evidence="6 7">
    <name type="scientific">Propioniciclava tarda</name>
    <dbReference type="NCBI Taxonomy" id="433330"/>
    <lineage>
        <taxon>Bacteria</taxon>
        <taxon>Bacillati</taxon>
        <taxon>Actinomycetota</taxon>
        <taxon>Actinomycetes</taxon>
        <taxon>Propionibacteriales</taxon>
        <taxon>Propionibacteriaceae</taxon>
        <taxon>Propioniciclava</taxon>
    </lineage>
</organism>
<dbReference type="InterPro" id="IPR020476">
    <property type="entry name" value="Nudix_hydrolase"/>
</dbReference>
<evidence type="ECO:0000256" key="2">
    <source>
        <dbReference type="ARBA" id="ARBA00005582"/>
    </source>
</evidence>
<comment type="cofactor">
    <cofactor evidence="1">
        <name>Mg(2+)</name>
        <dbReference type="ChEBI" id="CHEBI:18420"/>
    </cofactor>
</comment>
<dbReference type="SUPFAM" id="SSF55811">
    <property type="entry name" value="Nudix"/>
    <property type="match status" value="1"/>
</dbReference>
<evidence type="ECO:0000313" key="7">
    <source>
        <dbReference type="Proteomes" id="UP000291933"/>
    </source>
</evidence>
<proteinExistence type="inferred from homology"/>
<evidence type="ECO:0000256" key="4">
    <source>
        <dbReference type="RuleBase" id="RU003476"/>
    </source>
</evidence>
<dbReference type="EMBL" id="SDMR01000007">
    <property type="protein sequence ID" value="TBT95046.1"/>
    <property type="molecule type" value="Genomic_DNA"/>
</dbReference>
<evidence type="ECO:0000256" key="3">
    <source>
        <dbReference type="ARBA" id="ARBA00022801"/>
    </source>
</evidence>
<dbReference type="Gene3D" id="3.90.79.10">
    <property type="entry name" value="Nucleoside Triphosphate Pyrophosphohydrolase"/>
    <property type="match status" value="1"/>
</dbReference>